<proteinExistence type="predicted"/>
<gene>
    <name evidence="2" type="ORF">ALMOND_2B027738</name>
    <name evidence="1" type="ORF">L3X38_034543</name>
</gene>
<reference evidence="3" key="2">
    <citation type="journal article" date="2020" name="Plant J.">
        <title>Transposons played a major role in the diversification between the closely related almond and peach genomes: results from the almond genome sequence.</title>
        <authorList>
            <person name="Alioto T."/>
            <person name="Alexiou K.G."/>
            <person name="Bardil A."/>
            <person name="Barteri F."/>
            <person name="Castanera R."/>
            <person name="Cruz F."/>
            <person name="Dhingra A."/>
            <person name="Duval H."/>
            <person name="Fernandez I Marti A."/>
            <person name="Frias L."/>
            <person name="Galan B."/>
            <person name="Garcia J.L."/>
            <person name="Howad W."/>
            <person name="Gomez-Garrido J."/>
            <person name="Gut M."/>
            <person name="Julca I."/>
            <person name="Morata J."/>
            <person name="Puigdomenech P."/>
            <person name="Ribeca P."/>
            <person name="Rubio Cabetas M.J."/>
            <person name="Vlasova A."/>
            <person name="Wirthensohn M."/>
            <person name="Garcia-Mas J."/>
            <person name="Gabaldon T."/>
            <person name="Casacuberta J.M."/>
            <person name="Arus P."/>
        </authorList>
    </citation>
    <scope>NUCLEOTIDE SEQUENCE [LARGE SCALE GENOMIC DNA]</scope>
    <source>
        <strain evidence="3">cv. Texas</strain>
    </source>
</reference>
<organism evidence="2 3">
    <name type="scientific">Prunus dulcis</name>
    <name type="common">Almond</name>
    <name type="synonym">Amygdalus dulcis</name>
    <dbReference type="NCBI Taxonomy" id="3755"/>
    <lineage>
        <taxon>Eukaryota</taxon>
        <taxon>Viridiplantae</taxon>
        <taxon>Streptophyta</taxon>
        <taxon>Embryophyta</taxon>
        <taxon>Tracheophyta</taxon>
        <taxon>Spermatophyta</taxon>
        <taxon>Magnoliopsida</taxon>
        <taxon>eudicotyledons</taxon>
        <taxon>Gunneridae</taxon>
        <taxon>Pentapetalae</taxon>
        <taxon>rosids</taxon>
        <taxon>fabids</taxon>
        <taxon>Rosales</taxon>
        <taxon>Rosaceae</taxon>
        <taxon>Amygdaloideae</taxon>
        <taxon>Amygdaleae</taxon>
        <taxon>Prunus</taxon>
    </lineage>
</organism>
<keyword evidence="4" id="KW-1185">Reference proteome</keyword>
<dbReference type="AlphaFoldDB" id="A0A5E4G562"/>
<sequence>MNRGGWTSKVLIGAAGHPNAMNMCSYCFVAAKTLMWRLPIPITLMKVAGVKTSQHKTKVDDVKTFQHKTSMSVVGKVREQPKASSLLVCLSRKGREYNFF</sequence>
<dbReference type="Gramene" id="VVA34750">
    <property type="protein sequence ID" value="VVA34750"/>
    <property type="gene ID" value="Prudul26B027738"/>
</dbReference>
<accession>A0A5E4G562</accession>
<evidence type="ECO:0000313" key="1">
    <source>
        <dbReference type="EMBL" id="KAI5325469.1"/>
    </source>
</evidence>
<reference evidence="1 4" key="3">
    <citation type="journal article" date="2022" name="G3 (Bethesda)">
        <title>Whole-genome sequence and methylome profiling of the almond [Prunus dulcis (Mill.) D.A. Webb] cultivar 'Nonpareil'.</title>
        <authorList>
            <person name="D'Amico-Willman K.M."/>
            <person name="Ouma W.Z."/>
            <person name="Meulia T."/>
            <person name="Sideli G.M."/>
            <person name="Gradziel T.M."/>
            <person name="Fresnedo-Ramirez J."/>
        </authorList>
    </citation>
    <scope>NUCLEOTIDE SEQUENCE [LARGE SCALE GENOMIC DNA]</scope>
    <source>
        <strain evidence="1">Clone GOH B32 T37-40</strain>
    </source>
</reference>
<dbReference type="Proteomes" id="UP001054821">
    <property type="component" value="Chromosome 6"/>
</dbReference>
<name>A0A5E4G562_PRUDU</name>
<dbReference type="Proteomes" id="UP000327085">
    <property type="component" value="Chromosome 6"/>
</dbReference>
<dbReference type="EMBL" id="JAJFAZ020000006">
    <property type="protein sequence ID" value="KAI5325469.1"/>
    <property type="molecule type" value="Genomic_DNA"/>
</dbReference>
<protein>
    <submittedName>
        <fullName evidence="2">Uncharacterized protein</fullName>
    </submittedName>
</protein>
<reference evidence="2" key="1">
    <citation type="submission" date="2019-07" db="EMBL/GenBank/DDBJ databases">
        <authorList>
            <person name="Alioto T."/>
            <person name="Alioto T."/>
            <person name="Gomez Garrido J."/>
        </authorList>
    </citation>
    <scope>NUCLEOTIDE SEQUENCE</scope>
</reference>
<dbReference type="EMBL" id="CABIKO010000351">
    <property type="protein sequence ID" value="VVA34750.1"/>
    <property type="molecule type" value="Genomic_DNA"/>
</dbReference>
<evidence type="ECO:0000313" key="2">
    <source>
        <dbReference type="EMBL" id="VVA34750.1"/>
    </source>
</evidence>
<evidence type="ECO:0000313" key="3">
    <source>
        <dbReference type="Proteomes" id="UP000327085"/>
    </source>
</evidence>
<dbReference type="InParanoid" id="A0A5E4G562"/>
<evidence type="ECO:0000313" key="4">
    <source>
        <dbReference type="Proteomes" id="UP001054821"/>
    </source>
</evidence>